<evidence type="ECO:0000256" key="1">
    <source>
        <dbReference type="ARBA" id="ARBA00006926"/>
    </source>
</evidence>
<dbReference type="PROSITE" id="PS51355">
    <property type="entry name" value="GLUTATHIONE_PEROXID_3"/>
    <property type="match status" value="1"/>
</dbReference>
<dbReference type="InterPro" id="IPR029759">
    <property type="entry name" value="GPX_AS"/>
</dbReference>
<dbReference type="AlphaFoldDB" id="A0A0F5JY53"/>
<dbReference type="Pfam" id="PF00255">
    <property type="entry name" value="GSHPx"/>
    <property type="match status" value="1"/>
</dbReference>
<comment type="caution">
    <text evidence="7">The sequence shown here is derived from an EMBL/GenBank/DDBJ whole genome shotgun (WGS) entry which is preliminary data.</text>
</comment>
<dbReference type="PANTHER" id="PTHR11592">
    <property type="entry name" value="GLUTATHIONE PEROXIDASE"/>
    <property type="match status" value="1"/>
</dbReference>
<dbReference type="STRING" id="28092.WM40_15960"/>
<evidence type="ECO:0000256" key="2">
    <source>
        <dbReference type="ARBA" id="ARBA00022559"/>
    </source>
</evidence>
<evidence type="ECO:0000256" key="3">
    <source>
        <dbReference type="ARBA" id="ARBA00023002"/>
    </source>
</evidence>
<proteinExistence type="inferred from homology"/>
<reference evidence="7 8" key="1">
    <citation type="submission" date="2015-03" db="EMBL/GenBank/DDBJ databases">
        <title>Draft Genome Sequence of Burkholderia andropogonis type strain ICMP2807, isolated from Sorghum bicolor.</title>
        <authorList>
            <person name="Lopes-Santos L."/>
            <person name="Castro D.B."/>
            <person name="Ottoboni L.M."/>
            <person name="Park D."/>
            <person name="Weirc B.S."/>
            <person name="Destefano S.A."/>
        </authorList>
    </citation>
    <scope>NUCLEOTIDE SEQUENCE [LARGE SCALE GENOMIC DNA]</scope>
    <source>
        <strain evidence="7 8">ICMP2807</strain>
    </source>
</reference>
<comment type="similarity">
    <text evidence="1 5">Belongs to the glutathione peroxidase family.</text>
</comment>
<feature type="domain" description="Thioredoxin" evidence="6">
    <location>
        <begin position="1"/>
        <end position="161"/>
    </location>
</feature>
<dbReference type="Proteomes" id="UP000033618">
    <property type="component" value="Unassembled WGS sequence"/>
</dbReference>
<evidence type="ECO:0000256" key="5">
    <source>
        <dbReference type="RuleBase" id="RU000499"/>
    </source>
</evidence>
<dbReference type="EMBL" id="LAQU01000017">
    <property type="protein sequence ID" value="KKB62610.1"/>
    <property type="molecule type" value="Genomic_DNA"/>
</dbReference>
<dbReference type="OrthoDB" id="9785502at2"/>
<dbReference type="CDD" id="cd00340">
    <property type="entry name" value="GSH_Peroxidase"/>
    <property type="match status" value="1"/>
</dbReference>
<evidence type="ECO:0000256" key="4">
    <source>
        <dbReference type="PIRSR" id="PIRSR000303-1"/>
    </source>
</evidence>
<dbReference type="InterPro" id="IPR029760">
    <property type="entry name" value="GPX_CS"/>
</dbReference>
<dbReference type="PATRIC" id="fig|28092.6.peg.3761"/>
<feature type="active site" evidence="4">
    <location>
        <position position="37"/>
    </location>
</feature>
<dbReference type="InterPro" id="IPR000889">
    <property type="entry name" value="Glutathione_peroxidase"/>
</dbReference>
<dbReference type="InterPro" id="IPR013766">
    <property type="entry name" value="Thioredoxin_domain"/>
</dbReference>
<accession>A0A0F5JY53</accession>
<evidence type="ECO:0000313" key="8">
    <source>
        <dbReference type="Proteomes" id="UP000033618"/>
    </source>
</evidence>
<evidence type="ECO:0000259" key="6">
    <source>
        <dbReference type="PROSITE" id="PS51352"/>
    </source>
</evidence>
<name>A0A0F5JY53_9BURK</name>
<keyword evidence="8" id="KW-1185">Reference proteome</keyword>
<dbReference type="GO" id="GO:0034599">
    <property type="term" value="P:cellular response to oxidative stress"/>
    <property type="evidence" value="ECO:0007669"/>
    <property type="project" value="TreeGrafter"/>
</dbReference>
<organism evidence="7 8">
    <name type="scientific">Robbsia andropogonis</name>
    <dbReference type="NCBI Taxonomy" id="28092"/>
    <lineage>
        <taxon>Bacteria</taxon>
        <taxon>Pseudomonadati</taxon>
        <taxon>Pseudomonadota</taxon>
        <taxon>Betaproteobacteria</taxon>
        <taxon>Burkholderiales</taxon>
        <taxon>Burkholderiaceae</taxon>
        <taxon>Robbsia</taxon>
    </lineage>
</organism>
<evidence type="ECO:0000313" key="7">
    <source>
        <dbReference type="EMBL" id="KKB62610.1"/>
    </source>
</evidence>
<dbReference type="InterPro" id="IPR036249">
    <property type="entry name" value="Thioredoxin-like_sf"/>
</dbReference>
<sequence length="173" mass="19119">MTHDIYDFTANSLDGTAVDLSRYAGKVLLIVNTASHCGFTPQYAGLQQLHTRYADRGFEVLAFPCNQFGRQEPGDSQQIGDFCTQNFGLTFPVFEKIEVNGTGAHPLFRWLTGSRPGVLGTEGIKWNFTKFLVDRRGHVVERYAPITKPDAIAHDIEKLLGTAPDNSMPDVVG</sequence>
<protein>
    <recommendedName>
        <fullName evidence="5">Glutathione peroxidase</fullName>
    </recommendedName>
</protein>
<gene>
    <name evidence="7" type="ORF">WM40_15960</name>
</gene>
<keyword evidence="3 5" id="KW-0560">Oxidoreductase</keyword>
<dbReference type="RefSeq" id="WP_024903109.1">
    <property type="nucleotide sequence ID" value="NZ_CADFGU010000002.1"/>
</dbReference>
<dbReference type="SUPFAM" id="SSF52833">
    <property type="entry name" value="Thioredoxin-like"/>
    <property type="match status" value="1"/>
</dbReference>
<dbReference type="PROSITE" id="PS51352">
    <property type="entry name" value="THIOREDOXIN_2"/>
    <property type="match status" value="1"/>
</dbReference>
<dbReference type="PROSITE" id="PS00460">
    <property type="entry name" value="GLUTATHIONE_PEROXID_1"/>
    <property type="match status" value="1"/>
</dbReference>
<dbReference type="PROSITE" id="PS00763">
    <property type="entry name" value="GLUTATHIONE_PEROXID_2"/>
    <property type="match status" value="1"/>
</dbReference>
<dbReference type="GO" id="GO:0004601">
    <property type="term" value="F:peroxidase activity"/>
    <property type="evidence" value="ECO:0007669"/>
    <property type="project" value="UniProtKB-KW"/>
</dbReference>
<dbReference type="Gene3D" id="3.40.30.10">
    <property type="entry name" value="Glutaredoxin"/>
    <property type="match status" value="1"/>
</dbReference>
<keyword evidence="2 5" id="KW-0575">Peroxidase</keyword>
<dbReference type="FunFam" id="3.40.30.10:FF:000010">
    <property type="entry name" value="Glutathione peroxidase"/>
    <property type="match status" value="1"/>
</dbReference>
<dbReference type="PANTHER" id="PTHR11592:SF78">
    <property type="entry name" value="GLUTATHIONE PEROXIDASE"/>
    <property type="match status" value="1"/>
</dbReference>
<dbReference type="PRINTS" id="PR01011">
    <property type="entry name" value="GLUTPROXDASE"/>
</dbReference>
<dbReference type="PIRSF" id="PIRSF000303">
    <property type="entry name" value="Glutathion_perox"/>
    <property type="match status" value="1"/>
</dbReference>